<proteinExistence type="predicted"/>
<dbReference type="EMBL" id="CP157484">
    <property type="protein sequence ID" value="XBO41632.1"/>
    <property type="molecule type" value="Genomic_DNA"/>
</dbReference>
<evidence type="ECO:0000313" key="2">
    <source>
        <dbReference type="EMBL" id="XBO41632.1"/>
    </source>
</evidence>
<organism evidence="2">
    <name type="scientific">Alsobacter sp. KACC 23698</name>
    <dbReference type="NCBI Taxonomy" id="3149229"/>
    <lineage>
        <taxon>Bacteria</taxon>
        <taxon>Pseudomonadati</taxon>
        <taxon>Pseudomonadota</taxon>
        <taxon>Alphaproteobacteria</taxon>
        <taxon>Hyphomicrobiales</taxon>
        <taxon>Alsobacteraceae</taxon>
        <taxon>Alsobacter</taxon>
    </lineage>
</organism>
<name>A0AAU7JMM5_9HYPH</name>
<dbReference type="InterPro" id="IPR054252">
    <property type="entry name" value="Pam3_gp18"/>
</dbReference>
<reference evidence="2" key="1">
    <citation type="submission" date="2024-05" db="EMBL/GenBank/DDBJ databases">
        <authorList>
            <person name="Kim S."/>
            <person name="Heo J."/>
            <person name="Choi H."/>
            <person name="Choi Y."/>
            <person name="Kwon S.-W."/>
            <person name="Kim Y."/>
        </authorList>
    </citation>
    <scope>NUCLEOTIDE SEQUENCE</scope>
    <source>
        <strain evidence="2">KACC 23698</strain>
    </source>
</reference>
<dbReference type="AlphaFoldDB" id="A0AAU7JMM5"/>
<evidence type="ECO:0000259" key="1">
    <source>
        <dbReference type="Pfam" id="PF22479"/>
    </source>
</evidence>
<sequence length="106" mass="11764">MGTFRELPIISAPSQRFTTVLMDRRCDFLVEYNGTTNRWSFSLDVDGVPALAGRRIVVGVDLLSPFVLGVGRLIAFDWEQGAEPGRDELPAGKVRLLHYDPEDDAA</sequence>
<protein>
    <recommendedName>
        <fullName evidence="1">Cyanophage baseplate Pam3 plug gp18 domain-containing protein</fullName>
    </recommendedName>
</protein>
<gene>
    <name evidence="2" type="ORF">ABEG18_13000</name>
</gene>
<feature type="domain" description="Cyanophage baseplate Pam3 plug gp18" evidence="1">
    <location>
        <begin position="5"/>
        <end position="99"/>
    </location>
</feature>
<dbReference type="RefSeq" id="WP_406858486.1">
    <property type="nucleotide sequence ID" value="NZ_CP157484.1"/>
</dbReference>
<accession>A0AAU7JMM5</accession>
<dbReference type="Pfam" id="PF22479">
    <property type="entry name" value="Pam3_gp18"/>
    <property type="match status" value="1"/>
</dbReference>